<name>A0A0H2R3F2_9AGAM</name>
<dbReference type="InterPro" id="IPR022698">
    <property type="entry name" value="OrsD"/>
</dbReference>
<dbReference type="AlphaFoldDB" id="A0A0H2R3F2"/>
<accession>A0A0H2R3F2</accession>
<dbReference type="EMBL" id="KQ086821">
    <property type="protein sequence ID" value="KLO03978.1"/>
    <property type="molecule type" value="Genomic_DNA"/>
</dbReference>
<evidence type="ECO:0000313" key="3">
    <source>
        <dbReference type="EMBL" id="KLO03978.1"/>
    </source>
</evidence>
<sequence length="612" mass="68245">MQDKPTTPRVTCPGDACDASFHIEAELVVHLKTHHGNCPFWKCTDSECALWFSSSRERTNHHASVHEKICILQSERLRFKLYRACDGTFICPVKECEVRLPATFDIARHVSLEHDSSTIAFKLDVSTTTGSSHEHAPKEDKMDDADMELDKMFGSKGGSSEPPAAFPHRNLFVIHDLDLAPMGFAVLEKLSVAICVSCEVAVEVDGLRHHAELHGNLLRSDAVLNAIARRHGLLNANRVKTPSFFGPPVPFLRNPVDGFYCSLCFSHPANINFACITEAEFENHIRTYHPGRTIPAARFRKNSQVQFLFLEEPHRHVFAVDPLALLPSPSISSVQELLQRVDDVHLGGYGASSPFISRGLAVFLSEFGYATALKDLNEVDAAFLLSVPRDQDIFSRISTATSSYFREIAQVIGDHVSQLAFSTSPGFVALTTCYRVPTDDVFDVITRETSKLILFAVRKRRGSCESYKVTFSPSQAQAIDSVIEAAFSSSITWEVIHSFFKSIITHEVHDTDDPSLEHAFLRYLPLLARTRDGKGWRELKALGGSLDCLTWAVRVSVLFDALIYASTHKKGCEGFVSKLLLLFQTNCFVYVSELLKTESIYFETPLPFLSPV</sequence>
<keyword evidence="1" id="KW-0862">Zinc</keyword>
<dbReference type="InParanoid" id="A0A0H2R3F2"/>
<evidence type="ECO:0000313" key="4">
    <source>
        <dbReference type="Proteomes" id="UP000053477"/>
    </source>
</evidence>
<dbReference type="InterPro" id="IPR013087">
    <property type="entry name" value="Znf_C2H2_type"/>
</dbReference>
<evidence type="ECO:0000256" key="1">
    <source>
        <dbReference type="PROSITE-ProRule" id="PRU00042"/>
    </source>
</evidence>
<feature type="domain" description="C2H2-type" evidence="2">
    <location>
        <begin position="10"/>
        <end position="39"/>
    </location>
</feature>
<proteinExistence type="predicted"/>
<evidence type="ECO:0000259" key="2">
    <source>
        <dbReference type="PROSITE" id="PS50157"/>
    </source>
</evidence>
<keyword evidence="1" id="KW-0479">Metal-binding</keyword>
<dbReference type="Proteomes" id="UP000053477">
    <property type="component" value="Unassembled WGS sequence"/>
</dbReference>
<gene>
    <name evidence="3" type="ORF">SCHPADRAFT_948113</name>
</gene>
<organism evidence="3 4">
    <name type="scientific">Schizopora paradoxa</name>
    <dbReference type="NCBI Taxonomy" id="27342"/>
    <lineage>
        <taxon>Eukaryota</taxon>
        <taxon>Fungi</taxon>
        <taxon>Dikarya</taxon>
        <taxon>Basidiomycota</taxon>
        <taxon>Agaricomycotina</taxon>
        <taxon>Agaricomycetes</taxon>
        <taxon>Hymenochaetales</taxon>
        <taxon>Schizoporaceae</taxon>
        <taxon>Schizopora</taxon>
    </lineage>
</organism>
<dbReference type="GO" id="GO:0008270">
    <property type="term" value="F:zinc ion binding"/>
    <property type="evidence" value="ECO:0007669"/>
    <property type="project" value="UniProtKB-KW"/>
</dbReference>
<dbReference type="Pfam" id="PF12013">
    <property type="entry name" value="OrsD"/>
    <property type="match status" value="1"/>
</dbReference>
<dbReference type="PROSITE" id="PS50157">
    <property type="entry name" value="ZINC_FINGER_C2H2_2"/>
    <property type="match status" value="1"/>
</dbReference>
<dbReference type="Gene3D" id="3.30.160.60">
    <property type="entry name" value="Classic Zinc Finger"/>
    <property type="match status" value="1"/>
</dbReference>
<dbReference type="PROSITE" id="PS00028">
    <property type="entry name" value="ZINC_FINGER_C2H2_1"/>
    <property type="match status" value="2"/>
</dbReference>
<dbReference type="SMART" id="SM00355">
    <property type="entry name" value="ZnF_C2H2"/>
    <property type="match status" value="4"/>
</dbReference>
<keyword evidence="1" id="KW-0863">Zinc-finger</keyword>
<reference evidence="3 4" key="1">
    <citation type="submission" date="2015-04" db="EMBL/GenBank/DDBJ databases">
        <title>Complete genome sequence of Schizopora paradoxa KUC8140, a cosmopolitan wood degrader in East Asia.</title>
        <authorList>
            <consortium name="DOE Joint Genome Institute"/>
            <person name="Min B."/>
            <person name="Park H."/>
            <person name="Jang Y."/>
            <person name="Kim J.-J."/>
            <person name="Kim K.H."/>
            <person name="Pangilinan J."/>
            <person name="Lipzen A."/>
            <person name="Riley R."/>
            <person name="Grigoriev I.V."/>
            <person name="Spatafora J.W."/>
            <person name="Choi I.-G."/>
        </authorList>
    </citation>
    <scope>NUCLEOTIDE SEQUENCE [LARGE SCALE GENOMIC DNA]</scope>
    <source>
        <strain evidence="3 4">KUC8140</strain>
    </source>
</reference>
<protein>
    <recommendedName>
        <fullName evidence="2">C2H2-type domain-containing protein</fullName>
    </recommendedName>
</protein>
<keyword evidence="4" id="KW-1185">Reference proteome</keyword>